<proteinExistence type="predicted"/>
<protein>
    <recommendedName>
        <fullName evidence="2">histidine kinase</fullName>
        <ecNumber evidence="2">2.7.13.3</ecNumber>
    </recommendedName>
</protein>
<feature type="domain" description="Histidine kinase" evidence="4">
    <location>
        <begin position="191"/>
        <end position="398"/>
    </location>
</feature>
<dbReference type="InterPro" id="IPR035965">
    <property type="entry name" value="PAS-like_dom_sf"/>
</dbReference>
<comment type="catalytic activity">
    <reaction evidence="1">
        <text>ATP + protein L-histidine = ADP + protein N-phospho-L-histidine.</text>
        <dbReference type="EC" id="2.7.13.3"/>
    </reaction>
</comment>
<dbReference type="SUPFAM" id="SSF55785">
    <property type="entry name" value="PYP-like sensor domain (PAS domain)"/>
    <property type="match status" value="1"/>
</dbReference>
<dbReference type="KEGG" id="cmav:ABHF33_02390"/>
<dbReference type="PROSITE" id="PS50109">
    <property type="entry name" value="HIS_KIN"/>
    <property type="match status" value="1"/>
</dbReference>
<reference evidence="5" key="1">
    <citation type="submission" date="2024-05" db="EMBL/GenBank/DDBJ databases">
        <authorList>
            <person name="Yang L."/>
            <person name="Pan L."/>
        </authorList>
    </citation>
    <scope>NUCLEOTIDE SEQUENCE</scope>
    <source>
        <strain evidence="5">FCG-7</strain>
    </source>
</reference>
<dbReference type="PRINTS" id="PR00344">
    <property type="entry name" value="BCTRLSENSOR"/>
</dbReference>
<evidence type="ECO:0000256" key="3">
    <source>
        <dbReference type="ARBA" id="ARBA00022553"/>
    </source>
</evidence>
<dbReference type="GO" id="GO:0000155">
    <property type="term" value="F:phosphorelay sensor kinase activity"/>
    <property type="evidence" value="ECO:0007669"/>
    <property type="project" value="InterPro"/>
</dbReference>
<dbReference type="Pfam" id="PF02518">
    <property type="entry name" value="HATPase_c"/>
    <property type="match status" value="1"/>
</dbReference>
<dbReference type="CDD" id="cd00082">
    <property type="entry name" value="HisKA"/>
    <property type="match status" value="1"/>
</dbReference>
<organism evidence="5">
    <name type="scientific">Chitinibacter mangrovi</name>
    <dbReference type="NCBI Taxonomy" id="3153927"/>
    <lineage>
        <taxon>Bacteria</taxon>
        <taxon>Pseudomonadati</taxon>
        <taxon>Pseudomonadota</taxon>
        <taxon>Betaproteobacteria</taxon>
        <taxon>Neisseriales</taxon>
        <taxon>Chitinibacteraceae</taxon>
        <taxon>Chitinibacter</taxon>
    </lineage>
</organism>
<sequence length="407" mass="44533">MQKRQSNKDAFFVSIKESQLNSKELEEAFTLFTEASHQLSNAYADLQQDVATLTGQLAVANGNLKKQYEEKAVLSRRLTLLLDRLPAGVVEVAESGVAVRCNQRAHDLLSQSIIGLNWMAFFTQFFSEVAESGIWRFQNQGVQAYFSIEQVRIEEESVSVVLLHDVTASVEMRETLQRNSRLVAMGEMAAGLAHQLRTPLAAALLYVGHLQREQLQDSDRIRFSAKAIDRLQRLEALVQNMLLFVRGKPHEVTAVDISDVALDAISEVRSVFEPAGLSIVLNNQASGCFVLANFKELSGAIGNLLENACQASMSGQEVICSIEQSDSAVEIVVQDHGTGIPEAVLSRLFEPFFTTRKGGTGLGLAIVRNLISSYGGEISVTSTPNLGSVFKICLPRVADTTKVLAQS</sequence>
<dbReference type="InterPro" id="IPR036890">
    <property type="entry name" value="HATPase_C_sf"/>
</dbReference>
<dbReference type="InterPro" id="IPR036097">
    <property type="entry name" value="HisK_dim/P_sf"/>
</dbReference>
<dbReference type="EC" id="2.7.13.3" evidence="2"/>
<dbReference type="RefSeq" id="WP_348945466.1">
    <property type="nucleotide sequence ID" value="NZ_CP157355.1"/>
</dbReference>
<evidence type="ECO:0000259" key="4">
    <source>
        <dbReference type="PROSITE" id="PS50109"/>
    </source>
</evidence>
<dbReference type="InterPro" id="IPR005467">
    <property type="entry name" value="His_kinase_dom"/>
</dbReference>
<keyword evidence="5" id="KW-0418">Kinase</keyword>
<dbReference type="AlphaFoldDB" id="A0AAU7FBJ0"/>
<dbReference type="Gene3D" id="1.10.287.130">
    <property type="match status" value="1"/>
</dbReference>
<dbReference type="EMBL" id="CP157355">
    <property type="protein sequence ID" value="XBM01156.1"/>
    <property type="molecule type" value="Genomic_DNA"/>
</dbReference>
<dbReference type="InterPro" id="IPR004358">
    <property type="entry name" value="Sig_transdc_His_kin-like_C"/>
</dbReference>
<evidence type="ECO:0000313" key="5">
    <source>
        <dbReference type="EMBL" id="XBM01156.1"/>
    </source>
</evidence>
<dbReference type="SUPFAM" id="SSF47384">
    <property type="entry name" value="Homodimeric domain of signal transducing histidine kinase"/>
    <property type="match status" value="1"/>
</dbReference>
<dbReference type="InterPro" id="IPR003661">
    <property type="entry name" value="HisK_dim/P_dom"/>
</dbReference>
<keyword evidence="3" id="KW-0597">Phosphoprotein</keyword>
<gene>
    <name evidence="5" type="ORF">ABHF33_02390</name>
</gene>
<accession>A0AAU7FBJ0</accession>
<dbReference type="Pfam" id="PF00512">
    <property type="entry name" value="HisKA"/>
    <property type="match status" value="1"/>
</dbReference>
<dbReference type="SUPFAM" id="SSF55874">
    <property type="entry name" value="ATPase domain of HSP90 chaperone/DNA topoisomerase II/histidine kinase"/>
    <property type="match status" value="1"/>
</dbReference>
<dbReference type="SMART" id="SM00387">
    <property type="entry name" value="HATPase_c"/>
    <property type="match status" value="1"/>
</dbReference>
<dbReference type="PANTHER" id="PTHR43065">
    <property type="entry name" value="SENSOR HISTIDINE KINASE"/>
    <property type="match status" value="1"/>
</dbReference>
<evidence type="ECO:0000256" key="2">
    <source>
        <dbReference type="ARBA" id="ARBA00012438"/>
    </source>
</evidence>
<dbReference type="SMART" id="SM00388">
    <property type="entry name" value="HisKA"/>
    <property type="match status" value="1"/>
</dbReference>
<dbReference type="PANTHER" id="PTHR43065:SF29">
    <property type="entry name" value="SENSOR PROTEIN KINASE FLES"/>
    <property type="match status" value="1"/>
</dbReference>
<keyword evidence="5" id="KW-0808">Transferase</keyword>
<name>A0AAU7FBJ0_9NEIS</name>
<evidence type="ECO:0000256" key="1">
    <source>
        <dbReference type="ARBA" id="ARBA00000085"/>
    </source>
</evidence>
<dbReference type="Gene3D" id="3.30.565.10">
    <property type="entry name" value="Histidine kinase-like ATPase, C-terminal domain"/>
    <property type="match status" value="1"/>
</dbReference>
<dbReference type="InterPro" id="IPR003594">
    <property type="entry name" value="HATPase_dom"/>
</dbReference>